<evidence type="ECO:0000313" key="2">
    <source>
        <dbReference type="Proteomes" id="UP000887565"/>
    </source>
</evidence>
<keyword evidence="1" id="KW-0472">Membrane</keyword>
<reference evidence="3" key="1">
    <citation type="submission" date="2022-11" db="UniProtKB">
        <authorList>
            <consortium name="WormBaseParasite"/>
        </authorList>
    </citation>
    <scope>IDENTIFICATION</scope>
</reference>
<organism evidence="2 3">
    <name type="scientific">Romanomermis culicivorax</name>
    <name type="common">Nematode worm</name>
    <dbReference type="NCBI Taxonomy" id="13658"/>
    <lineage>
        <taxon>Eukaryota</taxon>
        <taxon>Metazoa</taxon>
        <taxon>Ecdysozoa</taxon>
        <taxon>Nematoda</taxon>
        <taxon>Enoplea</taxon>
        <taxon>Dorylaimia</taxon>
        <taxon>Mermithida</taxon>
        <taxon>Mermithoidea</taxon>
        <taxon>Mermithidae</taxon>
        <taxon>Romanomermis</taxon>
    </lineage>
</organism>
<accession>A0A915JRS7</accession>
<keyword evidence="1" id="KW-0812">Transmembrane</keyword>
<dbReference type="AlphaFoldDB" id="A0A915JRS7"/>
<dbReference type="WBParaSite" id="nRc.2.0.1.t28571-RA">
    <property type="protein sequence ID" value="nRc.2.0.1.t28571-RA"/>
    <property type="gene ID" value="nRc.2.0.1.g28571"/>
</dbReference>
<dbReference type="Proteomes" id="UP000887565">
    <property type="component" value="Unplaced"/>
</dbReference>
<protein>
    <submittedName>
        <fullName evidence="3">Uncharacterized protein</fullName>
    </submittedName>
</protein>
<evidence type="ECO:0000256" key="1">
    <source>
        <dbReference type="SAM" id="Phobius"/>
    </source>
</evidence>
<proteinExistence type="predicted"/>
<feature type="transmembrane region" description="Helical" evidence="1">
    <location>
        <begin position="29"/>
        <end position="50"/>
    </location>
</feature>
<sequence length="71" mass="8280">MQSVRLIGADHQRFGDRSFEKAFDRQRRIWLVVLTSSLLPPFNALATWVARMGLKWSSLLKQNLSFESRSK</sequence>
<keyword evidence="2" id="KW-1185">Reference proteome</keyword>
<keyword evidence="1" id="KW-1133">Transmembrane helix</keyword>
<evidence type="ECO:0000313" key="3">
    <source>
        <dbReference type="WBParaSite" id="nRc.2.0.1.t28571-RA"/>
    </source>
</evidence>
<name>A0A915JRS7_ROMCU</name>